<dbReference type="Proteomes" id="UP001374579">
    <property type="component" value="Unassembled WGS sequence"/>
</dbReference>
<gene>
    <name evidence="3" type="ORF">V1264_003566</name>
</gene>
<evidence type="ECO:0000256" key="2">
    <source>
        <dbReference type="SAM" id="SignalP"/>
    </source>
</evidence>
<evidence type="ECO:0008006" key="5">
    <source>
        <dbReference type="Google" id="ProtNLM"/>
    </source>
</evidence>
<evidence type="ECO:0000256" key="1">
    <source>
        <dbReference type="ARBA" id="ARBA00022837"/>
    </source>
</evidence>
<keyword evidence="2" id="KW-0732">Signal</keyword>
<reference evidence="3 4" key="1">
    <citation type="submission" date="2024-02" db="EMBL/GenBank/DDBJ databases">
        <title>Chromosome-scale genome assembly of the rough periwinkle Littorina saxatilis.</title>
        <authorList>
            <person name="De Jode A."/>
            <person name="Faria R."/>
            <person name="Formenti G."/>
            <person name="Sims Y."/>
            <person name="Smith T.P."/>
            <person name="Tracey A."/>
            <person name="Wood J.M.D."/>
            <person name="Zagrodzka Z.B."/>
            <person name="Johannesson K."/>
            <person name="Butlin R.K."/>
            <person name="Leder E.H."/>
        </authorList>
    </citation>
    <scope>NUCLEOTIDE SEQUENCE [LARGE SCALE GENOMIC DNA]</scope>
    <source>
        <strain evidence="3">Snail1</strain>
        <tissue evidence="3">Muscle</tissue>
    </source>
</reference>
<dbReference type="Gene3D" id="1.10.238.10">
    <property type="entry name" value="EF-hand"/>
    <property type="match status" value="1"/>
</dbReference>
<evidence type="ECO:0000313" key="3">
    <source>
        <dbReference type="EMBL" id="KAK7099424.1"/>
    </source>
</evidence>
<feature type="signal peptide" evidence="2">
    <location>
        <begin position="1"/>
        <end position="21"/>
    </location>
</feature>
<dbReference type="SUPFAM" id="SSF47473">
    <property type="entry name" value="EF-hand"/>
    <property type="match status" value="1"/>
</dbReference>
<name>A0AAN9G9E6_9CAEN</name>
<comment type="caution">
    <text evidence="3">The sequence shown here is derived from an EMBL/GenBank/DDBJ whole genome shotgun (WGS) entry which is preliminary data.</text>
</comment>
<dbReference type="InterPro" id="IPR011992">
    <property type="entry name" value="EF-hand-dom_pair"/>
</dbReference>
<dbReference type="AlphaFoldDB" id="A0AAN9G9E6"/>
<keyword evidence="4" id="KW-1185">Reference proteome</keyword>
<protein>
    <recommendedName>
        <fullName evidence="5">EF-hand domain-containing protein</fullName>
    </recommendedName>
</protein>
<evidence type="ECO:0000313" key="4">
    <source>
        <dbReference type="Proteomes" id="UP001374579"/>
    </source>
</evidence>
<organism evidence="3 4">
    <name type="scientific">Littorina saxatilis</name>
    <dbReference type="NCBI Taxonomy" id="31220"/>
    <lineage>
        <taxon>Eukaryota</taxon>
        <taxon>Metazoa</taxon>
        <taxon>Spiralia</taxon>
        <taxon>Lophotrochozoa</taxon>
        <taxon>Mollusca</taxon>
        <taxon>Gastropoda</taxon>
        <taxon>Caenogastropoda</taxon>
        <taxon>Littorinimorpha</taxon>
        <taxon>Littorinoidea</taxon>
        <taxon>Littorinidae</taxon>
        <taxon>Littorina</taxon>
    </lineage>
</organism>
<keyword evidence="1" id="KW-0106">Calcium</keyword>
<accession>A0AAN9G9E6</accession>
<dbReference type="InterPro" id="IPR018247">
    <property type="entry name" value="EF_Hand_1_Ca_BS"/>
</dbReference>
<sequence>MRKAVLILLVLSAVLVAETEARWFRRAFNSVKNTVTKAANTVASKVKSWVEQHKANLRRIAEAIKNGRKKRSAGSADADEIMTNLIAELELSCPSFGLSAGDTIDEKLEDDAFDAADDNNDGCLNKEELTMYNDIIDTMEECIELENEKKK</sequence>
<feature type="chain" id="PRO_5042943131" description="EF-hand domain-containing protein" evidence="2">
    <location>
        <begin position="22"/>
        <end position="151"/>
    </location>
</feature>
<dbReference type="EMBL" id="JBAMIC010000012">
    <property type="protein sequence ID" value="KAK7099424.1"/>
    <property type="molecule type" value="Genomic_DNA"/>
</dbReference>
<proteinExistence type="predicted"/>
<dbReference type="PROSITE" id="PS00018">
    <property type="entry name" value="EF_HAND_1"/>
    <property type="match status" value="1"/>
</dbReference>